<keyword evidence="2 7" id="KW-0812">Transmembrane</keyword>
<evidence type="ECO:0000313" key="9">
    <source>
        <dbReference type="Proteomes" id="UP000622797"/>
    </source>
</evidence>
<feature type="compositionally biased region" description="Basic and acidic residues" evidence="6">
    <location>
        <begin position="8"/>
        <end position="30"/>
    </location>
</feature>
<gene>
    <name evidence="8" type="ORF">FSARC_11448</name>
</gene>
<proteinExistence type="predicted"/>
<dbReference type="Pfam" id="PF07690">
    <property type="entry name" value="MFS_1"/>
    <property type="match status" value="1"/>
</dbReference>
<accession>A0A8H4TFE9</accession>
<dbReference type="OrthoDB" id="194139at2759"/>
<keyword evidence="3 7" id="KW-1133">Transmembrane helix</keyword>
<dbReference type="Gene3D" id="1.20.1250.20">
    <property type="entry name" value="MFS general substrate transporter like domains"/>
    <property type="match status" value="1"/>
</dbReference>
<organism evidence="8 9">
    <name type="scientific">Fusarium sarcochroum</name>
    <dbReference type="NCBI Taxonomy" id="1208366"/>
    <lineage>
        <taxon>Eukaryota</taxon>
        <taxon>Fungi</taxon>
        <taxon>Dikarya</taxon>
        <taxon>Ascomycota</taxon>
        <taxon>Pezizomycotina</taxon>
        <taxon>Sordariomycetes</taxon>
        <taxon>Hypocreomycetidae</taxon>
        <taxon>Hypocreales</taxon>
        <taxon>Nectriaceae</taxon>
        <taxon>Fusarium</taxon>
        <taxon>Fusarium lateritium species complex</taxon>
    </lineage>
</organism>
<evidence type="ECO:0000256" key="4">
    <source>
        <dbReference type="ARBA" id="ARBA00023136"/>
    </source>
</evidence>
<name>A0A8H4TFE9_9HYPO</name>
<dbReference type="GO" id="GO:0016020">
    <property type="term" value="C:membrane"/>
    <property type="evidence" value="ECO:0007669"/>
    <property type="project" value="UniProtKB-SubCell"/>
</dbReference>
<keyword evidence="5" id="KW-0325">Glycoprotein</keyword>
<feature type="transmembrane region" description="Helical" evidence="7">
    <location>
        <begin position="401"/>
        <end position="420"/>
    </location>
</feature>
<dbReference type="PANTHER" id="PTHR23507">
    <property type="entry name" value="ZGC:174356"/>
    <property type="match status" value="1"/>
</dbReference>
<comment type="caution">
    <text evidence="8">The sequence shown here is derived from an EMBL/GenBank/DDBJ whole genome shotgun (WGS) entry which is preliminary data.</text>
</comment>
<feature type="transmembrane region" description="Helical" evidence="7">
    <location>
        <begin position="244"/>
        <end position="263"/>
    </location>
</feature>
<dbReference type="InterPro" id="IPR036259">
    <property type="entry name" value="MFS_trans_sf"/>
</dbReference>
<feature type="transmembrane region" description="Helical" evidence="7">
    <location>
        <begin position="56"/>
        <end position="74"/>
    </location>
</feature>
<evidence type="ECO:0000256" key="7">
    <source>
        <dbReference type="SAM" id="Phobius"/>
    </source>
</evidence>
<feature type="transmembrane region" description="Helical" evidence="7">
    <location>
        <begin position="426"/>
        <end position="451"/>
    </location>
</feature>
<feature type="transmembrane region" description="Helical" evidence="7">
    <location>
        <begin position="148"/>
        <end position="170"/>
    </location>
</feature>
<reference evidence="8" key="2">
    <citation type="submission" date="2020-05" db="EMBL/GenBank/DDBJ databases">
        <authorList>
            <person name="Kim H.-S."/>
            <person name="Proctor R.H."/>
            <person name="Brown D.W."/>
        </authorList>
    </citation>
    <scope>NUCLEOTIDE SEQUENCE</scope>
    <source>
        <strain evidence="8">NRRL 20472</strain>
    </source>
</reference>
<reference evidence="8" key="1">
    <citation type="journal article" date="2020" name="BMC Genomics">
        <title>Correction to: Identification and distribution of gene clusters required for synthesis of sphingolipid metabolism inhibitors in diverse species of the filamentous fungus Fusarium.</title>
        <authorList>
            <person name="Kim H.S."/>
            <person name="Lohmar J.M."/>
            <person name="Busman M."/>
            <person name="Brown D.W."/>
            <person name="Naumann T.A."/>
            <person name="Divon H.H."/>
            <person name="Lysoe E."/>
            <person name="Uhlig S."/>
            <person name="Proctor R.H."/>
        </authorList>
    </citation>
    <scope>NUCLEOTIDE SEQUENCE</scope>
    <source>
        <strain evidence="8">NRRL 20472</strain>
    </source>
</reference>
<evidence type="ECO:0000256" key="5">
    <source>
        <dbReference type="ARBA" id="ARBA00023180"/>
    </source>
</evidence>
<feature type="transmembrane region" description="Helical" evidence="7">
    <location>
        <begin position="215"/>
        <end position="238"/>
    </location>
</feature>
<dbReference type="Proteomes" id="UP000622797">
    <property type="component" value="Unassembled WGS sequence"/>
</dbReference>
<feature type="transmembrane region" description="Helical" evidence="7">
    <location>
        <begin position="176"/>
        <end position="203"/>
    </location>
</feature>
<dbReference type="SUPFAM" id="SSF103473">
    <property type="entry name" value="MFS general substrate transporter"/>
    <property type="match status" value="1"/>
</dbReference>
<dbReference type="GO" id="GO:0022857">
    <property type="term" value="F:transmembrane transporter activity"/>
    <property type="evidence" value="ECO:0007669"/>
    <property type="project" value="InterPro"/>
</dbReference>
<feature type="compositionally biased region" description="Low complexity" evidence="6">
    <location>
        <begin position="33"/>
        <end position="42"/>
    </location>
</feature>
<protein>
    <recommendedName>
        <fullName evidence="10">Major facilitator superfamily (MFS) profile domain-containing protein</fullName>
    </recommendedName>
</protein>
<dbReference type="CDD" id="cd06174">
    <property type="entry name" value="MFS"/>
    <property type="match status" value="1"/>
</dbReference>
<dbReference type="EMBL" id="JABEXW010000740">
    <property type="protein sequence ID" value="KAF4956931.1"/>
    <property type="molecule type" value="Genomic_DNA"/>
</dbReference>
<dbReference type="AlphaFoldDB" id="A0A8H4TFE9"/>
<feature type="region of interest" description="Disordered" evidence="6">
    <location>
        <begin position="1"/>
        <end position="49"/>
    </location>
</feature>
<keyword evidence="4 7" id="KW-0472">Membrane</keyword>
<feature type="transmembrane region" description="Helical" evidence="7">
    <location>
        <begin position="323"/>
        <end position="349"/>
    </location>
</feature>
<evidence type="ECO:0008006" key="10">
    <source>
        <dbReference type="Google" id="ProtNLM"/>
    </source>
</evidence>
<feature type="transmembrane region" description="Helical" evidence="7">
    <location>
        <begin position="494"/>
        <end position="513"/>
    </location>
</feature>
<evidence type="ECO:0000256" key="6">
    <source>
        <dbReference type="SAM" id="MobiDB-lite"/>
    </source>
</evidence>
<dbReference type="InterPro" id="IPR011701">
    <property type="entry name" value="MFS"/>
</dbReference>
<evidence type="ECO:0000256" key="2">
    <source>
        <dbReference type="ARBA" id="ARBA00022692"/>
    </source>
</evidence>
<evidence type="ECO:0000256" key="1">
    <source>
        <dbReference type="ARBA" id="ARBA00004141"/>
    </source>
</evidence>
<feature type="transmembrane region" description="Helical" evidence="7">
    <location>
        <begin position="361"/>
        <end position="381"/>
    </location>
</feature>
<evidence type="ECO:0000256" key="3">
    <source>
        <dbReference type="ARBA" id="ARBA00022989"/>
    </source>
</evidence>
<sequence length="525" mass="58436">MDPQTKPSGDDVHISDTDLESNHGSERGETPSEESPLLPSDPSSDDEPSKAFRRRALLMGLIALLLVEIATFIMSPPIKKILEDIICQRYYPDHDLKSPQLEDYRCKDSNVQKTLAMVQGWSQAFEMGVPILTQFPYGIVADKYGRRLVLFLSVLGCFLQTFWIMVVLLFPNVFSVWAVLAGSVFFLIGGGSTMAVAMVYTIVADVVSVAERTDIFFRLVAIVLIFNVIFNPISAWLLQFDPWVSMWIGFAIMGIGTLSILLIPETMHLRRKDDKRHQEEHSNDEVQSQEVSLNKHAILKQAWFSIQNDMRHVWRFIFASKSIMLLMIAMALLYPVRITVSGVMLQYMAKRFDWTWSKATYISTIGVIATVVCYIVILPVASKFLDKTPRFKGRPVARDLLLARIASVIMIVGCFLMTIAGVPWLFIVSLIAVNIGNSFVALSRAIVTAVVEPHTIATLNTTIALTEVIMGLTAPAMSWFLARGIDLGGSWIGLPFLVSTILALGTATMMFLVRLPDGVAQAYSG</sequence>
<evidence type="ECO:0000313" key="8">
    <source>
        <dbReference type="EMBL" id="KAF4956931.1"/>
    </source>
</evidence>
<feature type="transmembrane region" description="Helical" evidence="7">
    <location>
        <begin position="463"/>
        <end position="482"/>
    </location>
</feature>
<comment type="subcellular location">
    <subcellularLocation>
        <location evidence="1">Membrane</location>
        <topology evidence="1">Multi-pass membrane protein</topology>
    </subcellularLocation>
</comment>
<dbReference type="PANTHER" id="PTHR23507:SF1">
    <property type="entry name" value="FI18259P1-RELATED"/>
    <property type="match status" value="1"/>
</dbReference>
<keyword evidence="9" id="KW-1185">Reference proteome</keyword>